<evidence type="ECO:0000256" key="1">
    <source>
        <dbReference type="SAM" id="Coils"/>
    </source>
</evidence>
<evidence type="ECO:0000313" key="3">
    <source>
        <dbReference type="Proteomes" id="UP000008281"/>
    </source>
</evidence>
<feature type="coiled-coil region" evidence="1">
    <location>
        <begin position="51"/>
        <end position="151"/>
    </location>
</feature>
<sequence length="453" mass="53114">MGRDQDLTNIRREYDQKKFKIEENEMISEEKEINDIRMVGINSDFQTINNFQRVESKVAEIQQEIEKEVKAETDKLTEVVEKKIKELKNLQAKQDEKLNAYKLASKAKTVRKGQKILDREKDVIKEKNLKCEHGKKRLEELRKELDGARNQTIVNIQQGFKTRQDLRADHDANSGRKTDEYHKQLLALAESRKHFMISQENRLKKLTEKKRDIELTFLDENAKLDYWNLETRKDLMNATHLEIKNEERRIEHHNISLLYGSFKTVYNREEMSFITTLLEARKHERLTNEPETEVLTALFVLTDALENLKITDLGLVECRKLILESSKKLRENFEKFLANIAKYSNTTSEEKGVIYKSMTHEYENVKESVKKIGEMVLEFNIEQSKDYDAVFEKQWDAIMQMNISTKQITNKTETETPIVSKTPIVLTTFSSRIASFFHPDGAGEKEERVTVAL</sequence>
<proteinExistence type="predicted"/>
<dbReference type="eggNOG" id="ENOG502RUH8">
    <property type="taxonomic scope" value="Eukaryota"/>
</dbReference>
<dbReference type="AlphaFoldDB" id="E3MDK2"/>
<gene>
    <name evidence="2" type="ORF">CRE_17923</name>
</gene>
<dbReference type="EMBL" id="DS268437">
    <property type="protein sequence ID" value="EFO99148.1"/>
    <property type="molecule type" value="Genomic_DNA"/>
</dbReference>
<keyword evidence="3" id="KW-1185">Reference proteome</keyword>
<dbReference type="Proteomes" id="UP000008281">
    <property type="component" value="Unassembled WGS sequence"/>
</dbReference>
<name>E3MDK2_CAERE</name>
<evidence type="ECO:0000313" key="2">
    <source>
        <dbReference type="EMBL" id="EFO99148.1"/>
    </source>
</evidence>
<organism evidence="3">
    <name type="scientific">Caenorhabditis remanei</name>
    <name type="common">Caenorhabditis vulgaris</name>
    <dbReference type="NCBI Taxonomy" id="31234"/>
    <lineage>
        <taxon>Eukaryota</taxon>
        <taxon>Metazoa</taxon>
        <taxon>Ecdysozoa</taxon>
        <taxon>Nematoda</taxon>
        <taxon>Chromadorea</taxon>
        <taxon>Rhabditida</taxon>
        <taxon>Rhabditina</taxon>
        <taxon>Rhabditomorpha</taxon>
        <taxon>Rhabditoidea</taxon>
        <taxon>Rhabditidae</taxon>
        <taxon>Peloderinae</taxon>
        <taxon>Caenorhabditis</taxon>
    </lineage>
</organism>
<dbReference type="InParanoid" id="E3MDK2"/>
<protein>
    <submittedName>
        <fullName evidence="2">Uncharacterized protein</fullName>
    </submittedName>
</protein>
<reference evidence="2" key="1">
    <citation type="submission" date="2007-07" db="EMBL/GenBank/DDBJ databases">
        <title>PCAP assembly of the Caenorhabditis remanei genome.</title>
        <authorList>
            <consortium name="The Caenorhabditis remanei Sequencing Consortium"/>
            <person name="Wilson R.K."/>
        </authorList>
    </citation>
    <scope>NUCLEOTIDE SEQUENCE [LARGE SCALE GENOMIC DNA]</scope>
    <source>
        <strain evidence="2">PB4641</strain>
    </source>
</reference>
<accession>E3MDK2</accession>
<dbReference type="HOGENOM" id="CLU_604454_0_0_1"/>
<keyword evidence="1" id="KW-0175">Coiled coil</keyword>